<dbReference type="InterPro" id="IPR036649">
    <property type="entry name" value="Pyrophosphatase_sf"/>
</dbReference>
<reference evidence="8 9" key="1">
    <citation type="submission" date="2024-11" db="EMBL/GenBank/DDBJ databases">
        <title>A near-complete genome assembly of Cinchona calisaya.</title>
        <authorList>
            <person name="Lian D.C."/>
            <person name="Zhao X.W."/>
            <person name="Wei L."/>
        </authorList>
    </citation>
    <scope>NUCLEOTIDE SEQUENCE [LARGE SCALE GENOMIC DNA]</scope>
    <source>
        <tissue evidence="8">Nenye</tissue>
    </source>
</reference>
<evidence type="ECO:0000256" key="4">
    <source>
        <dbReference type="ARBA" id="ARBA00022723"/>
    </source>
</evidence>
<dbReference type="Proteomes" id="UP001630127">
    <property type="component" value="Unassembled WGS sequence"/>
</dbReference>
<keyword evidence="4" id="KW-0479">Metal-binding</keyword>
<dbReference type="GO" id="GO:0005737">
    <property type="term" value="C:cytoplasm"/>
    <property type="evidence" value="ECO:0007669"/>
    <property type="project" value="UniProtKB-ARBA"/>
</dbReference>
<evidence type="ECO:0000313" key="8">
    <source>
        <dbReference type="EMBL" id="KAL3515426.1"/>
    </source>
</evidence>
<comment type="cofactor">
    <cofactor evidence="1">
        <name>Mg(2+)</name>
        <dbReference type="ChEBI" id="CHEBI:18420"/>
    </cofactor>
</comment>
<dbReference type="Gene3D" id="3.90.80.10">
    <property type="entry name" value="Inorganic pyrophosphatase"/>
    <property type="match status" value="1"/>
</dbReference>
<dbReference type="EC" id="3.6.1.1" evidence="3"/>
<accession>A0ABD2Z9D1</accession>
<dbReference type="FunFam" id="3.90.80.10:FF:000007">
    <property type="entry name" value="Inorganic pyrophosphatase, mitochondrial"/>
    <property type="match status" value="1"/>
</dbReference>
<dbReference type="GO" id="GO:0004427">
    <property type="term" value="F:inorganic diphosphate phosphatase activity"/>
    <property type="evidence" value="ECO:0007669"/>
    <property type="project" value="UniProtKB-EC"/>
</dbReference>
<evidence type="ECO:0000256" key="7">
    <source>
        <dbReference type="ARBA" id="ARBA00047820"/>
    </source>
</evidence>
<organism evidence="8 9">
    <name type="scientific">Cinchona calisaya</name>
    <dbReference type="NCBI Taxonomy" id="153742"/>
    <lineage>
        <taxon>Eukaryota</taxon>
        <taxon>Viridiplantae</taxon>
        <taxon>Streptophyta</taxon>
        <taxon>Embryophyta</taxon>
        <taxon>Tracheophyta</taxon>
        <taxon>Spermatophyta</taxon>
        <taxon>Magnoliopsida</taxon>
        <taxon>eudicotyledons</taxon>
        <taxon>Gunneridae</taxon>
        <taxon>Pentapetalae</taxon>
        <taxon>asterids</taxon>
        <taxon>lamiids</taxon>
        <taxon>Gentianales</taxon>
        <taxon>Rubiaceae</taxon>
        <taxon>Cinchonoideae</taxon>
        <taxon>Cinchoneae</taxon>
        <taxon>Cinchona</taxon>
    </lineage>
</organism>
<comment type="caution">
    <text evidence="8">The sequence shown here is derived from an EMBL/GenBank/DDBJ whole genome shotgun (WGS) entry which is preliminary data.</text>
</comment>
<name>A0ABD2Z9D1_9GENT</name>
<dbReference type="InterPro" id="IPR008162">
    <property type="entry name" value="Pyrophosphatase"/>
</dbReference>
<dbReference type="PANTHER" id="PTHR10286">
    <property type="entry name" value="INORGANIC PYROPHOSPHATASE"/>
    <property type="match status" value="1"/>
</dbReference>
<gene>
    <name evidence="8" type="ORF">ACH5RR_022328</name>
</gene>
<dbReference type="PROSITE" id="PS00387">
    <property type="entry name" value="PPASE"/>
    <property type="match status" value="1"/>
</dbReference>
<evidence type="ECO:0000256" key="5">
    <source>
        <dbReference type="ARBA" id="ARBA00022801"/>
    </source>
</evidence>
<evidence type="ECO:0000256" key="3">
    <source>
        <dbReference type="ARBA" id="ARBA00012146"/>
    </source>
</evidence>
<evidence type="ECO:0000256" key="1">
    <source>
        <dbReference type="ARBA" id="ARBA00001946"/>
    </source>
</evidence>
<dbReference type="EMBL" id="JBJUIK010000010">
    <property type="protein sequence ID" value="KAL3515426.1"/>
    <property type="molecule type" value="Genomic_DNA"/>
</dbReference>
<protein>
    <recommendedName>
        <fullName evidence="3">inorganic diphosphatase</fullName>
        <ecNumber evidence="3">3.6.1.1</ecNumber>
    </recommendedName>
</protein>
<keyword evidence="6" id="KW-0460">Magnesium</keyword>
<proteinExistence type="inferred from homology"/>
<comment type="similarity">
    <text evidence="2">Belongs to the PPase family.</text>
</comment>
<evidence type="ECO:0000256" key="6">
    <source>
        <dbReference type="ARBA" id="ARBA00022842"/>
    </source>
</evidence>
<evidence type="ECO:0000313" key="9">
    <source>
        <dbReference type="Proteomes" id="UP001630127"/>
    </source>
</evidence>
<dbReference type="AlphaFoldDB" id="A0ABD2Z9D1"/>
<dbReference type="Pfam" id="PF00719">
    <property type="entry name" value="Pyrophosphatase"/>
    <property type="match status" value="1"/>
</dbReference>
<evidence type="ECO:0000256" key="2">
    <source>
        <dbReference type="ARBA" id="ARBA00006220"/>
    </source>
</evidence>
<keyword evidence="5" id="KW-0378">Hydrolase</keyword>
<dbReference type="GO" id="GO:0046872">
    <property type="term" value="F:metal ion binding"/>
    <property type="evidence" value="ECO:0007669"/>
    <property type="project" value="UniProtKB-KW"/>
</dbReference>
<sequence>MAATGAVVVSMRLGISSISSFRKSPFCRLPRISLRFIKTSKKIEQQGLAIRCSFNDLQYQIREEGQVDGLDYRVFLLDHTGKKMSPWHDVPLHSGDGVFNFVVEIPKGSNLRMEVATDEQYTPIEQDKRRKRIRCDMMWNYGLLPQTWEDPSSANPEVEGAFGDNDPVDVVEIGTSSAKIGEILKVKPLATLALIDEGELDWKIIAISLNDPRASLVHDVDDIDKHFPDTLTAISHFFRDYKTYYDGIPGNKFGLGDKPANKDYALKVIKETNDSWSKLVRRSIPAGVLSLE</sequence>
<keyword evidence="9" id="KW-1185">Reference proteome</keyword>
<comment type="catalytic activity">
    <reaction evidence="7">
        <text>diphosphate + H2O = 2 phosphate + H(+)</text>
        <dbReference type="Rhea" id="RHEA:24576"/>
        <dbReference type="ChEBI" id="CHEBI:15377"/>
        <dbReference type="ChEBI" id="CHEBI:15378"/>
        <dbReference type="ChEBI" id="CHEBI:33019"/>
        <dbReference type="ChEBI" id="CHEBI:43474"/>
        <dbReference type="EC" id="3.6.1.1"/>
    </reaction>
</comment>
<dbReference type="CDD" id="cd00412">
    <property type="entry name" value="pyrophosphatase"/>
    <property type="match status" value="1"/>
</dbReference>
<dbReference type="SUPFAM" id="SSF50324">
    <property type="entry name" value="Inorganic pyrophosphatase"/>
    <property type="match status" value="1"/>
</dbReference>